<dbReference type="Gene3D" id="3.40.1110.10">
    <property type="entry name" value="Calcium-transporting ATPase, cytoplasmic domain N"/>
    <property type="match status" value="1"/>
</dbReference>
<comment type="subcellular location">
    <subcellularLocation>
        <location evidence="2">Endomembrane system</location>
    </subcellularLocation>
    <subcellularLocation>
        <location evidence="1">Membrane</location>
        <topology evidence="1">Multi-pass membrane protein</topology>
    </subcellularLocation>
</comment>
<dbReference type="SUPFAM" id="SSF81653">
    <property type="entry name" value="Calcium ATPase, transduction domain A"/>
    <property type="match status" value="1"/>
</dbReference>
<keyword evidence="10" id="KW-1278">Translocase</keyword>
<protein>
    <recommendedName>
        <fullName evidence="4">P-type phospholipid transporter</fullName>
        <ecNumber evidence="4">7.6.2.1</ecNumber>
    </recommendedName>
</protein>
<dbReference type="NCBIfam" id="TIGR01494">
    <property type="entry name" value="ATPase_P-type"/>
    <property type="match status" value="1"/>
</dbReference>
<feature type="binding site" evidence="16">
    <location>
        <position position="376"/>
    </location>
    <ligand>
        <name>Mg(2+)</name>
        <dbReference type="ChEBI" id="CHEBI:18420"/>
    </ligand>
</feature>
<dbReference type="EMBL" id="BPLF01000003">
    <property type="protein sequence ID" value="GIX64754.1"/>
    <property type="molecule type" value="Genomic_DNA"/>
</dbReference>
<feature type="transmembrane region" description="Helical" evidence="18">
    <location>
        <begin position="262"/>
        <end position="281"/>
    </location>
</feature>
<feature type="binding site" evidence="15">
    <location>
        <position position="768"/>
    </location>
    <ligand>
        <name>ATP</name>
        <dbReference type="ChEBI" id="CHEBI:30616"/>
    </ligand>
</feature>
<dbReference type="GO" id="GO:0005886">
    <property type="term" value="C:plasma membrane"/>
    <property type="evidence" value="ECO:0007669"/>
    <property type="project" value="TreeGrafter"/>
</dbReference>
<accession>A0AAV4M1T0</accession>
<dbReference type="Pfam" id="PF16212">
    <property type="entry name" value="PhoLip_ATPase_C"/>
    <property type="match status" value="1"/>
</dbReference>
<keyword evidence="9 16" id="KW-0460">Magnesium</keyword>
<feature type="binding site" evidence="15">
    <location>
        <position position="774"/>
    </location>
    <ligand>
        <name>ATP</name>
        <dbReference type="ChEBI" id="CHEBI:30616"/>
    </ligand>
</feature>
<evidence type="ECO:0000256" key="7">
    <source>
        <dbReference type="ARBA" id="ARBA00022741"/>
    </source>
</evidence>
<comment type="caution">
    <text evidence="21">The sequence shown here is derived from an EMBL/GenBank/DDBJ whole genome shotgun (WGS) entry which is preliminary data.</text>
</comment>
<dbReference type="NCBIfam" id="TIGR01652">
    <property type="entry name" value="ATPase-Plipid"/>
    <property type="match status" value="1"/>
</dbReference>
<feature type="binding site" evidence="15">
    <location>
        <position position="596"/>
    </location>
    <ligand>
        <name>ATP</name>
        <dbReference type="ChEBI" id="CHEBI:30616"/>
    </ligand>
</feature>
<evidence type="ECO:0000256" key="4">
    <source>
        <dbReference type="ARBA" id="ARBA00012189"/>
    </source>
</evidence>
<dbReference type="Pfam" id="PF00122">
    <property type="entry name" value="E1-E2_ATPase"/>
    <property type="match status" value="1"/>
</dbReference>
<feature type="binding site" evidence="15">
    <location>
        <position position="527"/>
    </location>
    <ligand>
        <name>ATP</name>
        <dbReference type="ChEBI" id="CHEBI:30616"/>
    </ligand>
</feature>
<dbReference type="SFLD" id="SFLDS00003">
    <property type="entry name" value="Haloacid_Dehalogenase"/>
    <property type="match status" value="1"/>
</dbReference>
<proteinExistence type="inferred from homology"/>
<feature type="transmembrane region" description="Helical" evidence="18">
    <location>
        <begin position="852"/>
        <end position="872"/>
    </location>
</feature>
<feature type="transmembrane region" description="Helical" evidence="18">
    <location>
        <begin position="884"/>
        <end position="904"/>
    </location>
</feature>
<comment type="catalytic activity">
    <reaction evidence="13">
        <text>ATP + H2O + phospholipidSide 1 = ADP + phosphate + phospholipidSide 2.</text>
        <dbReference type="EC" id="7.6.2.1"/>
    </reaction>
</comment>
<dbReference type="InterPro" id="IPR059000">
    <property type="entry name" value="ATPase_P-type_domA"/>
</dbReference>
<dbReference type="Gene3D" id="3.40.50.1000">
    <property type="entry name" value="HAD superfamily/HAD-like"/>
    <property type="match status" value="1"/>
</dbReference>
<keyword evidence="12 18" id="KW-0472">Membrane</keyword>
<feature type="region of interest" description="Disordered" evidence="17">
    <location>
        <begin position="948"/>
        <end position="983"/>
    </location>
</feature>
<evidence type="ECO:0000256" key="9">
    <source>
        <dbReference type="ARBA" id="ARBA00022842"/>
    </source>
</evidence>
<dbReference type="InterPro" id="IPR023214">
    <property type="entry name" value="HAD_sf"/>
</dbReference>
<dbReference type="GO" id="GO:0016887">
    <property type="term" value="F:ATP hydrolysis activity"/>
    <property type="evidence" value="ECO:0007669"/>
    <property type="project" value="InterPro"/>
</dbReference>
<evidence type="ECO:0000259" key="20">
    <source>
        <dbReference type="Pfam" id="PF16212"/>
    </source>
</evidence>
<keyword evidence="8 15" id="KW-0067">ATP-binding</keyword>
<dbReference type="GO" id="GO:0045332">
    <property type="term" value="P:phospholipid translocation"/>
    <property type="evidence" value="ECO:0007669"/>
    <property type="project" value="TreeGrafter"/>
</dbReference>
<evidence type="ECO:0000256" key="1">
    <source>
        <dbReference type="ARBA" id="ARBA00004141"/>
    </source>
</evidence>
<dbReference type="InterPro" id="IPR001757">
    <property type="entry name" value="P_typ_ATPase"/>
</dbReference>
<evidence type="ECO:0000313" key="21">
    <source>
        <dbReference type="EMBL" id="GIX64754.1"/>
    </source>
</evidence>
<keyword evidence="11 18" id="KW-1133">Transmembrane helix</keyword>
<evidence type="ECO:0000256" key="8">
    <source>
        <dbReference type="ARBA" id="ARBA00022840"/>
    </source>
</evidence>
<feature type="binding site" evidence="15">
    <location>
        <position position="798"/>
    </location>
    <ligand>
        <name>ATP</name>
        <dbReference type="ChEBI" id="CHEBI:30616"/>
    </ligand>
</feature>
<dbReference type="PROSITE" id="PS00154">
    <property type="entry name" value="ATPASE_E1_E2"/>
    <property type="match status" value="1"/>
</dbReference>
<feature type="compositionally biased region" description="Basic and acidic residues" evidence="17">
    <location>
        <begin position="967"/>
        <end position="983"/>
    </location>
</feature>
<dbReference type="InterPro" id="IPR032630">
    <property type="entry name" value="P_typ_ATPase_c"/>
</dbReference>
<sequence>MLGNAIKDAYEDYRRYLADNEVNNSVAQIVPHPTLTKPTSLVQAPVSDKPGAPKDAAVVAAINDNRIVHKLWHMIEVGEIVFLQNGDTVPADMVLLGSSEINGVAYVETSCLDGESNLKKKEAVIKVAEYLTRDLDTALSRVRNVGGNISCEPPNQHLITFDGSLHYKIQDNYVAQTTRVSVGEARPVDEARRQSEHIDDEGLTETSITMLQLLLRGCRVRNTHWVMGLVIYTGHETKIYKNIPSAPHKVSNLNRIMVKLTFIVWVVQIALCSFAALWTAYRHVNNLDDAMPYLISEDKGRSGAYVFAISFFSWIAISATFVPISTIVTMNIARIVQAFFINSDTDMYYDEIDMYAAARTTSLNEDLGQVRYLFSDKTGTLTCNKMVFRKFAVAGRSYGKGYTDIRRFVLSRQGAILEPEPENPLYDKASHVNLVDDYLFEHLKNRGDPRHAYLVEFFMHLLCSNGVLTDISATGEVTYNSQSPDELCFVHAARFADFKLMDKTSNSITMSVFGQRMQVRTLAIIEFDYFRRCSSAIIAFPKSPRTHLEDPDLDKFRIVLFCKGGDNVIMGKLKEKTEMDQVTASYCDQYSRDGLRTLVFAKRDLSTAEFVEWNKKYLEAQSDILNREESVSRCASLIERDLELQGITGIEDKLQDGVGETIELLSAAGIKVWMLTGDNLETAINIGIATNLLRVFSERIDLHSGAGPVEELPAKVREWLAKVRENPDGAAHRCVVIDGIATNELTKPDIVEDFVKLCTYCHSAICCRMTPAHKGIFVALFKRKLGSVMMAIGDGGNDCNMIQTADVGIGLKGKEGLQAFNVSDYGIGQFRFLAPLILNHGRNCYRRLAKTVAYMFYKNITLIMTIFFYGYFSLFSGQRIFLEILVALYNVLFTGVSVILVGSVDRDIDKELSYRYPYIYQLGQKNFYLNAKLPPRLRHLRRRQLRAQRPLHAAERRRDGALQPGAGHRDDDDRHGGGQHQADHGDVVLHATHDCDLRLQLLQLLRLRRRGLAVAQAGERPAGRRADAAAQRPLLDRAAHGHDGGAVPRLPREGGALLVHAALLPVRAAEGVPFDEPAVLQRGEAEEATVALGGRRPAVNASLLMRISYGCGLPACGVSMGGQKLLAKPALDEEASELDGQRLGAGKTDGLDGRDVVAVAAVNLSGPSEVASASVQVGSNAAHLGQAVLLQQGAESSLVEGGEPVEAALEHLVLLLLDVNLEQRVVDHGSVLVGDGLQVVTREAETPLVAQNLHDASGVHATLGGEQELRQQEGLALDAEVNGLVEGLGVGGGPGGGEEHVLVPGQGVVRDDGHEGLVNGLGPEPEVAALARHAGSVHAGGDLLAPEALLEVGEQLAGLVLGDGDGELGGDGHGTSRALEQRYELLDVPGVLVEGDDAGEEVGVGEQIHGDLVGHVEAALGDADLDHLLEHLRAARLQGGLGGELEVAEVDVADGELGVVGHAGVEDDGLAVLVGVHELAAHQGHVGRVLAAEDGAELLGLALLGEAEQQVGVELAGLLDLAALAEPLEEEGGVALAGLLDAGVVAEVAAAHVGLYGVLKLLLVQVGAAETEPELGLVGRLDVVVGLLQDPGLLDGEQRVQGLGVAPGVLEDREGAAGNAQAGGELGERADVVVVQLLEVALQLGGVGLDRSGQQEVLQVAAVGKLSLREQNLLEQCDDLLVHAGVQQSLEHAGNLGGARALGSHGDELLADALAVVRGHRDGVGGENVAPEPRGGALHGVGGEHLVQAAGRAEPQHVVVEGGLGVDQKREHGVALLAEAADDGAVVVLVGAEERLGVLLGGDANLGQRGVDFALLVARGDAPLQPLPQHQQLVPVVRDLDHGLHGAGVVQVLQDGENGALRGAEVEEGGGDGGDAAGVYGGHVGLDGLLHAVAVEVLGHLRELAELVADDEEALGVGEGRLLEEVLDAGAVVAVGVLADALEVVEGAAVDAALDELEDELGVGLALLGAGALGHDGERAEEGEEHVRRGGALEHLDDVHGADVAVQRQGAGDHVVLAHVARVEHLAQHLQRLLGRHLLQGLLEDGAVDLVAGLEQNALDVGGRPVVLHGQFEHAGVLAEASDVGLVEVGEDLELEDHLGDARLVLEVDLQEAGLESGVLLAVGFQVLEQDLGHLLELVVLDQDLGDLGHVAERLACAEAGDEVVDEGDNVRVVGGQHVLEDDGHGGHALNLGDLVAGRAGDVGHAGGGELAEVGHHLGGVAGVEQAEDGLHVAGDGDVHLEGEQGVQLAQQIPELLRLCELALVHPLLHQFLAALGNHGAHELDGLLGGQAAVLEKH</sequence>
<feature type="binding site" evidence="15">
    <location>
        <position position="486"/>
    </location>
    <ligand>
        <name>ATP</name>
        <dbReference type="ChEBI" id="CHEBI:30616"/>
    </ligand>
</feature>
<dbReference type="SUPFAM" id="SSF56784">
    <property type="entry name" value="HAD-like"/>
    <property type="match status" value="1"/>
</dbReference>
<dbReference type="InterPro" id="IPR036412">
    <property type="entry name" value="HAD-like_sf"/>
</dbReference>
<dbReference type="PANTHER" id="PTHR24092:SF150">
    <property type="entry name" value="PHOSPHOLIPID-TRANSPORTING ATPASE"/>
    <property type="match status" value="1"/>
</dbReference>
<evidence type="ECO:0000256" key="13">
    <source>
        <dbReference type="ARBA" id="ARBA00034036"/>
    </source>
</evidence>
<feature type="binding site" evidence="15">
    <location>
        <position position="376"/>
    </location>
    <ligand>
        <name>ATP</name>
        <dbReference type="ChEBI" id="CHEBI:30616"/>
    </ligand>
</feature>
<feature type="binding site" evidence="15">
    <location>
        <position position="677"/>
    </location>
    <ligand>
        <name>ATP</name>
        <dbReference type="ChEBI" id="CHEBI:30616"/>
    </ligand>
</feature>
<dbReference type="PRINTS" id="PR00119">
    <property type="entry name" value="CATATPASE"/>
</dbReference>
<evidence type="ECO:0000256" key="12">
    <source>
        <dbReference type="ARBA" id="ARBA00023136"/>
    </source>
</evidence>
<evidence type="ECO:0000256" key="3">
    <source>
        <dbReference type="ARBA" id="ARBA00008109"/>
    </source>
</evidence>
<evidence type="ECO:0000256" key="15">
    <source>
        <dbReference type="PIRSR" id="PIRSR606539-2"/>
    </source>
</evidence>
<dbReference type="RefSeq" id="XP_067716823.1">
    <property type="nucleotide sequence ID" value="XM_067860722.1"/>
</dbReference>
<evidence type="ECO:0000256" key="16">
    <source>
        <dbReference type="PIRSR" id="PIRSR606539-3"/>
    </source>
</evidence>
<evidence type="ECO:0000313" key="22">
    <source>
        <dbReference type="Proteomes" id="UP001497744"/>
    </source>
</evidence>
<name>A0AAV4M1T0_BABCB</name>
<comment type="similarity">
    <text evidence="3">Belongs to the cation transport ATPase (P-type) (TC 3.A.3) family. Type IV subfamily.</text>
</comment>
<evidence type="ECO:0000256" key="14">
    <source>
        <dbReference type="PIRSR" id="PIRSR606539-1"/>
    </source>
</evidence>
<feature type="binding site" evidence="15">
    <location>
        <position position="377"/>
    </location>
    <ligand>
        <name>ATP</name>
        <dbReference type="ChEBI" id="CHEBI:30616"/>
    </ligand>
</feature>
<feature type="binding site" evidence="16">
    <location>
        <position position="798"/>
    </location>
    <ligand>
        <name>Mg(2+)</name>
        <dbReference type="ChEBI" id="CHEBI:18420"/>
    </ligand>
</feature>
<keyword evidence="5 18" id="KW-0812">Transmembrane</keyword>
<feature type="binding site" evidence="15">
    <location>
        <position position="678"/>
    </location>
    <ligand>
        <name>ATP</name>
        <dbReference type="ChEBI" id="CHEBI:30616"/>
    </ligand>
</feature>
<dbReference type="GO" id="GO:0140326">
    <property type="term" value="F:ATPase-coupled intramembrane lipid transporter activity"/>
    <property type="evidence" value="ECO:0007669"/>
    <property type="project" value="UniProtKB-EC"/>
</dbReference>
<dbReference type="SFLD" id="SFLDF00027">
    <property type="entry name" value="p-type_atpase"/>
    <property type="match status" value="1"/>
</dbReference>
<feature type="binding site" evidence="15">
    <location>
        <position position="563"/>
    </location>
    <ligand>
        <name>ATP</name>
        <dbReference type="ChEBI" id="CHEBI:30616"/>
    </ligand>
</feature>
<dbReference type="GO" id="GO:0005524">
    <property type="term" value="F:ATP binding"/>
    <property type="evidence" value="ECO:0007669"/>
    <property type="project" value="UniProtKB-KW"/>
</dbReference>
<dbReference type="SUPFAM" id="SSF81665">
    <property type="entry name" value="Calcium ATPase, transmembrane domain M"/>
    <property type="match status" value="1"/>
</dbReference>
<dbReference type="InterPro" id="IPR023299">
    <property type="entry name" value="ATPase_P-typ_cyto_dom_N"/>
</dbReference>
<dbReference type="Gene3D" id="2.70.150.10">
    <property type="entry name" value="Calcium-transporting ATPase, cytoplasmic transduction domain A"/>
    <property type="match status" value="1"/>
</dbReference>
<dbReference type="Proteomes" id="UP001497744">
    <property type="component" value="Unassembled WGS sequence"/>
</dbReference>
<dbReference type="GeneID" id="94196235"/>
<comment type="cofactor">
    <cofactor evidence="16">
        <name>Mg(2+)</name>
        <dbReference type="ChEBI" id="CHEBI:18420"/>
    </cofactor>
</comment>
<feature type="active site" description="4-aspartylphosphate intermediate" evidence="14">
    <location>
        <position position="376"/>
    </location>
</feature>
<keyword evidence="22" id="KW-1185">Reference proteome</keyword>
<keyword evidence="6 16" id="KW-0479">Metal-binding</keyword>
<keyword evidence="7 15" id="KW-0547">Nucleotide-binding</keyword>
<dbReference type="EC" id="7.6.2.1" evidence="4"/>
<dbReference type="InterPro" id="IPR044492">
    <property type="entry name" value="P_typ_ATPase_HD_dom"/>
</dbReference>
<evidence type="ECO:0000256" key="5">
    <source>
        <dbReference type="ARBA" id="ARBA00022692"/>
    </source>
</evidence>
<feature type="binding site" evidence="16">
    <location>
        <position position="378"/>
    </location>
    <ligand>
        <name>Mg(2+)</name>
        <dbReference type="ChEBI" id="CHEBI:18420"/>
    </ligand>
</feature>
<dbReference type="InterPro" id="IPR006539">
    <property type="entry name" value="P-type_ATPase_IV"/>
</dbReference>
<dbReference type="InterPro" id="IPR018303">
    <property type="entry name" value="ATPase_P-typ_P_site"/>
</dbReference>
<feature type="binding site" evidence="16">
    <location>
        <position position="794"/>
    </location>
    <ligand>
        <name>Mg(2+)</name>
        <dbReference type="ChEBI" id="CHEBI:18420"/>
    </ligand>
</feature>
<dbReference type="InterPro" id="IPR023298">
    <property type="entry name" value="ATPase_P-typ_TM_dom_sf"/>
</dbReference>
<dbReference type="PANTHER" id="PTHR24092">
    <property type="entry name" value="PROBABLE PHOSPHOLIPID-TRANSPORTING ATPASE"/>
    <property type="match status" value="1"/>
</dbReference>
<evidence type="ECO:0000256" key="18">
    <source>
        <dbReference type="SAM" id="Phobius"/>
    </source>
</evidence>
<dbReference type="InterPro" id="IPR008250">
    <property type="entry name" value="ATPase_P-typ_transduc_dom_A_sf"/>
</dbReference>
<feature type="domain" description="P-type ATPase A" evidence="19">
    <location>
        <begin position="59"/>
        <end position="133"/>
    </location>
</feature>
<feature type="binding site" evidence="15">
    <location>
        <position position="676"/>
    </location>
    <ligand>
        <name>ATP</name>
        <dbReference type="ChEBI" id="CHEBI:30616"/>
    </ligand>
</feature>
<evidence type="ECO:0000256" key="10">
    <source>
        <dbReference type="ARBA" id="ARBA00022967"/>
    </source>
</evidence>
<evidence type="ECO:0000256" key="11">
    <source>
        <dbReference type="ARBA" id="ARBA00022989"/>
    </source>
</evidence>
<dbReference type="SUPFAM" id="SSF81660">
    <property type="entry name" value="Metal cation-transporting ATPase, ATP-binding domain N"/>
    <property type="match status" value="1"/>
</dbReference>
<feature type="transmembrane region" description="Helical" evidence="18">
    <location>
        <begin position="302"/>
        <end position="324"/>
    </location>
</feature>
<feature type="binding site" evidence="15">
    <location>
        <position position="378"/>
    </location>
    <ligand>
        <name>ATP</name>
        <dbReference type="ChEBI" id="CHEBI:30616"/>
    </ligand>
</feature>
<feature type="domain" description="P-type ATPase C-terminal" evidence="20">
    <location>
        <begin position="821"/>
        <end position="932"/>
    </location>
</feature>
<reference evidence="21 22" key="1">
    <citation type="submission" date="2021-06" db="EMBL/GenBank/DDBJ databases">
        <title>Genome sequence of Babesia caballi.</title>
        <authorList>
            <person name="Yamagishi J."/>
            <person name="Kidaka T."/>
            <person name="Ochi A."/>
        </authorList>
    </citation>
    <scope>NUCLEOTIDE SEQUENCE [LARGE SCALE GENOMIC DNA]</scope>
    <source>
        <strain evidence="21">USDA-D6B2</strain>
    </source>
</reference>
<evidence type="ECO:0000256" key="2">
    <source>
        <dbReference type="ARBA" id="ARBA00004308"/>
    </source>
</evidence>
<dbReference type="SFLD" id="SFLDG00002">
    <property type="entry name" value="C1.7:_P-type_atpase_like"/>
    <property type="match status" value="1"/>
</dbReference>
<evidence type="ECO:0000256" key="6">
    <source>
        <dbReference type="ARBA" id="ARBA00022723"/>
    </source>
</evidence>
<evidence type="ECO:0000256" key="17">
    <source>
        <dbReference type="SAM" id="MobiDB-lite"/>
    </source>
</evidence>
<feature type="binding site" evidence="15">
    <location>
        <position position="797"/>
    </location>
    <ligand>
        <name>ATP</name>
        <dbReference type="ChEBI" id="CHEBI:30616"/>
    </ligand>
</feature>
<gene>
    <name evidence="21" type="ORF">BcabD6B2_41890</name>
</gene>
<organism evidence="21 22">
    <name type="scientific">Babesia caballi</name>
    <dbReference type="NCBI Taxonomy" id="5871"/>
    <lineage>
        <taxon>Eukaryota</taxon>
        <taxon>Sar</taxon>
        <taxon>Alveolata</taxon>
        <taxon>Apicomplexa</taxon>
        <taxon>Aconoidasida</taxon>
        <taxon>Piroplasmida</taxon>
        <taxon>Babesiidae</taxon>
        <taxon>Babesia</taxon>
    </lineage>
</organism>
<evidence type="ECO:0000259" key="19">
    <source>
        <dbReference type="Pfam" id="PF00122"/>
    </source>
</evidence>
<dbReference type="GO" id="GO:0000287">
    <property type="term" value="F:magnesium ion binding"/>
    <property type="evidence" value="ECO:0007669"/>
    <property type="project" value="InterPro"/>
</dbReference>